<keyword evidence="3" id="KW-1185">Reference proteome</keyword>
<comment type="caution">
    <text evidence="2">The sequence shown here is derived from an EMBL/GenBank/DDBJ whole genome shotgun (WGS) entry which is preliminary data.</text>
</comment>
<feature type="compositionally biased region" description="Polar residues" evidence="1">
    <location>
        <begin position="1"/>
        <end position="18"/>
    </location>
</feature>
<reference evidence="2 3" key="1">
    <citation type="submission" date="2017-12" db="EMBL/GenBank/DDBJ databases">
        <title>Comparative genomics of Botrytis spp.</title>
        <authorList>
            <person name="Valero-Jimenez C.A."/>
            <person name="Tapia P."/>
            <person name="Veloso J."/>
            <person name="Silva-Moreno E."/>
            <person name="Staats M."/>
            <person name="Valdes J.H."/>
            <person name="Van Kan J.A.L."/>
        </authorList>
    </citation>
    <scope>NUCLEOTIDE SEQUENCE [LARGE SCALE GENOMIC DNA]</scope>
    <source>
        <strain evidence="2 3">MUCL11595</strain>
    </source>
</reference>
<dbReference type="EMBL" id="PQXN01000515">
    <property type="protein sequence ID" value="TGO44447.1"/>
    <property type="molecule type" value="Genomic_DNA"/>
</dbReference>
<dbReference type="OrthoDB" id="62952at2759"/>
<dbReference type="AlphaFoldDB" id="A0A4Z1HHE7"/>
<protein>
    <submittedName>
        <fullName evidence="2">Uncharacterized protein</fullName>
    </submittedName>
</protein>
<sequence>MNSEKIQSTESTGSTTIPDQGMAVEPTMNDQEDSLQSDGSQNNETSSDSVTTQVTVHTPASSLHCIPAALSIQLSQMLTGDQLIKVQELIQAHLLTAVGNPAIPIYGCLLLELIPIECRKQIWEYLLYNPLLGESFATDAYGIAFELSPAILRVNTQTYNEGMDILYGRNRFLVHSLDFDTDHFALCALTRYQQLDRVSTAVEGDDNIIPAAKYVQHWKIVLSATERGPHVGNGLASLCRNIYMANIQSMEILIIPRGIERGWNSTDIYGDERQLALTLKPLERLRNIQQFTIRAAEFHEIPMDTLSDGEELANEFTPILPYPVDEVRLVTLIQGNSDVEIIEEMYKNLLTYVQNFERIEEFKLDMEKLNVENLDQMTEQPIYQTFEVESSSFDISETSTDFFTSSNPFISSSHPVESTLCAANISMKEDNVEGFKLHRKTLIRYLEPQYEAIEAASKDLIDFIKNEKRPEGFFEPGKYYRSKCVDTANEAMALLEDYASSFARRLERKTRLVIRKQKLLFDSRYDALPREQLLKLCEMAYEKQWWNRFVDNYKKTVNDMDTQYLAIREARKKLYAWDLQSTVHETAFTPRVLDEMINWETYEPDMRVNEEWLEYRSYAHNESPEYENDHESDRGDNDRSSGN</sequence>
<dbReference type="Proteomes" id="UP000297527">
    <property type="component" value="Unassembled WGS sequence"/>
</dbReference>
<evidence type="ECO:0000313" key="2">
    <source>
        <dbReference type="EMBL" id="TGO44447.1"/>
    </source>
</evidence>
<evidence type="ECO:0000256" key="1">
    <source>
        <dbReference type="SAM" id="MobiDB-lite"/>
    </source>
</evidence>
<feature type="compositionally biased region" description="Low complexity" evidence="1">
    <location>
        <begin position="45"/>
        <end position="54"/>
    </location>
</feature>
<name>A0A4Z1HHE7_9HELO</name>
<proteinExistence type="predicted"/>
<accession>A0A4Z1HHE7</accession>
<evidence type="ECO:0000313" key="3">
    <source>
        <dbReference type="Proteomes" id="UP000297527"/>
    </source>
</evidence>
<gene>
    <name evidence="2" type="ORF">BCON_0517g00050</name>
</gene>
<feature type="region of interest" description="Disordered" evidence="1">
    <location>
        <begin position="622"/>
        <end position="643"/>
    </location>
</feature>
<feature type="region of interest" description="Disordered" evidence="1">
    <location>
        <begin position="1"/>
        <end position="54"/>
    </location>
</feature>
<organism evidence="2 3">
    <name type="scientific">Botryotinia convoluta</name>
    <dbReference type="NCBI Taxonomy" id="54673"/>
    <lineage>
        <taxon>Eukaryota</taxon>
        <taxon>Fungi</taxon>
        <taxon>Dikarya</taxon>
        <taxon>Ascomycota</taxon>
        <taxon>Pezizomycotina</taxon>
        <taxon>Leotiomycetes</taxon>
        <taxon>Helotiales</taxon>
        <taxon>Sclerotiniaceae</taxon>
        <taxon>Botryotinia</taxon>
    </lineage>
</organism>